<dbReference type="InterPro" id="IPR027417">
    <property type="entry name" value="P-loop_NTPase"/>
</dbReference>
<dbReference type="Gene3D" id="1.10.10.1150">
    <property type="entry name" value="Coenzyme PQQ synthesis protein D (PqqD)"/>
    <property type="match status" value="1"/>
</dbReference>
<dbReference type="GO" id="GO:0016301">
    <property type="term" value="F:kinase activity"/>
    <property type="evidence" value="ECO:0007669"/>
    <property type="project" value="UniProtKB-KW"/>
</dbReference>
<dbReference type="EMBL" id="NWUX01000001">
    <property type="protein sequence ID" value="PCF97761.1"/>
    <property type="molecule type" value="Genomic_DNA"/>
</dbReference>
<name>A0A2A4HUL6_9GAMM</name>
<protein>
    <submittedName>
        <fullName evidence="1">Serine kinase</fullName>
    </submittedName>
</protein>
<evidence type="ECO:0000313" key="2">
    <source>
        <dbReference type="Proteomes" id="UP000218677"/>
    </source>
</evidence>
<organism evidence="1 2">
    <name type="scientific">Vreelandella nigrificans</name>
    <dbReference type="NCBI Taxonomy" id="2042704"/>
    <lineage>
        <taxon>Bacteria</taxon>
        <taxon>Pseudomonadati</taxon>
        <taxon>Pseudomonadota</taxon>
        <taxon>Gammaproteobacteria</taxon>
        <taxon>Oceanospirillales</taxon>
        <taxon>Halomonadaceae</taxon>
        <taxon>Vreelandella</taxon>
    </lineage>
</organism>
<keyword evidence="2" id="KW-1185">Reference proteome</keyword>
<dbReference type="InterPro" id="IPR041881">
    <property type="entry name" value="PqqD_sf"/>
</dbReference>
<dbReference type="InterPro" id="IPR008792">
    <property type="entry name" value="PQQD"/>
</dbReference>
<dbReference type="Pfam" id="PF05402">
    <property type="entry name" value="PqqD"/>
    <property type="match status" value="1"/>
</dbReference>
<proteinExistence type="predicted"/>
<comment type="caution">
    <text evidence="1">The sequence shown here is derived from an EMBL/GenBank/DDBJ whole genome shotgun (WGS) entry which is preliminary data.</text>
</comment>
<keyword evidence="1" id="KW-0418">Kinase</keyword>
<keyword evidence="1" id="KW-0808">Transferase</keyword>
<dbReference type="AlphaFoldDB" id="A0A2A4HUL6"/>
<dbReference type="OrthoDB" id="5771032at2"/>
<dbReference type="SUPFAM" id="SSF53795">
    <property type="entry name" value="PEP carboxykinase-like"/>
    <property type="match status" value="1"/>
</dbReference>
<dbReference type="Proteomes" id="UP000218677">
    <property type="component" value="Unassembled WGS sequence"/>
</dbReference>
<evidence type="ECO:0000313" key="1">
    <source>
        <dbReference type="EMBL" id="PCF97761.1"/>
    </source>
</evidence>
<sequence length="380" mass="41875">MPGWPFVPCENQEVAPEISVWRHPDGFWQEAPALPEGMLLDTPTGTACSVIADVAGAYLHKHPELVGLHCGSVEINGQLVIFPDAHRAGKSTLTAAFAAAGYRVFGDDVLAVTHSGQGIALGIAPRLRLPLPTQLAPKFQDFVASHLGPHDHRYGYLALNEQQLASHGTQCPIGGILLFDRDETLTDPQLTALQPGEGLWQLLQQNFAEHESDQALIQRFLPMLQGVPCFLLRYREAYEAALWVGRQWVGRQRFDIARGDQQRSRNGSPRIEKPYVALCAKRQLSLDAVAQQWVASAAAHEFPLGDELFIIAKEGGTIHRLNMTGRAVWALLKHEPIAQEEISETLLTFFEGVDQQRVQQDVGYLLGQLASEGLIQPVDP</sequence>
<dbReference type="Gene3D" id="3.40.50.300">
    <property type="entry name" value="P-loop containing nucleotide triphosphate hydrolases"/>
    <property type="match status" value="1"/>
</dbReference>
<reference evidence="2" key="1">
    <citation type="submission" date="2017-09" db="EMBL/GenBank/DDBJ databases">
        <authorList>
            <person name="Cho G.-S."/>
            <person name="Oguntoyinbo F.A."/>
            <person name="Cnockaert M."/>
            <person name="Kabisch J."/>
            <person name="Neve H."/>
            <person name="Bockelmann W."/>
            <person name="Wenning M."/>
            <person name="Franz C.M."/>
            <person name="Vandamme P."/>
        </authorList>
    </citation>
    <scope>NUCLEOTIDE SEQUENCE [LARGE SCALE GENOMIC DNA]</scope>
    <source>
        <strain evidence="2">MBT G8648</strain>
    </source>
</reference>
<accession>A0A2A4HUL6</accession>
<gene>
    <name evidence="1" type="ORF">CPA45_01355</name>
</gene>